<evidence type="ECO:0000256" key="9">
    <source>
        <dbReference type="SAM" id="Phobius"/>
    </source>
</evidence>
<evidence type="ECO:0000259" key="10">
    <source>
        <dbReference type="PROSITE" id="PS51034"/>
    </source>
</evidence>
<evidence type="ECO:0000256" key="7">
    <source>
        <dbReference type="ARBA" id="ARBA00023180"/>
    </source>
</evidence>
<keyword evidence="4" id="KW-0964">Secreted</keyword>
<keyword evidence="5 9" id="KW-0472">Membrane</keyword>
<organism evidence="11 12">
    <name type="scientific">Oncorhynchus tshawytscha</name>
    <name type="common">Chinook salmon</name>
    <name type="synonym">Salmo tshawytscha</name>
    <dbReference type="NCBI Taxonomy" id="74940"/>
    <lineage>
        <taxon>Eukaryota</taxon>
        <taxon>Metazoa</taxon>
        <taxon>Chordata</taxon>
        <taxon>Craniata</taxon>
        <taxon>Vertebrata</taxon>
        <taxon>Euteleostomi</taxon>
        <taxon>Actinopterygii</taxon>
        <taxon>Neopterygii</taxon>
        <taxon>Teleostei</taxon>
        <taxon>Protacanthopterygii</taxon>
        <taxon>Salmoniformes</taxon>
        <taxon>Salmonidae</taxon>
        <taxon>Salmoninae</taxon>
        <taxon>Oncorhynchus</taxon>
    </lineage>
</organism>
<sequence>MFVSLLSFSYAVYLLHLEILMSYIFLCYLSVTWILLAVPVCGLFQSPSSKPSSHPDGGLKSECLWNIMRLTLDEALAVGSQLEIAAINGTDIIPLSPTLAAQCGYSMDSDPWGNTKVFVSLLGCYVDNQADETFNLGLRIQMYGDGLSKKVQHDVTETCSYSRWASREILCDRNYMEVSTLMVTPEVPVTMDGQKVQETWQDAIPDAVAPNSIWKMTFHTPDSKVMVLKDAHRAGYGAMTTPTRLVLRSPYNMPETYAEEVAGVPMEVFSVSTYYKQVRRLAIIVSAAACPTGGLVFTDEVITWYVPRRIPPLISSAFKILETHMGINGQRLDKTMMAIRRYKLSITESHVVIELPVGSPDGYYKSHAPDYSYHITYTVEPMLELLWRAEDTRADTRYKVLFPITTPLMPRPPHVTESRVPEQKVFNVLLGTFLHDVSLLNITFTTGVLTVTECNARGFDFQEHRFANSSKTFSLQVPFSDEVVLKHNPNPLTTVYFLPLVFGLLILPEQIPFPHPAELEASLEDVVLPTTTGFCDQDNFYISVKYGSQGDNFQIMMLHAGSWRELDTELYSLTDNNTHVSIVVPYTAPDTVFETVQSDSIRARVDLLLLETPNMWQLNDLSLACYFPLTMTECYPNGTVTALAVKVESVRNLNPKYLTLSDQSCKPVFSNDRFAFFSFSLNSCGTTRTFFDNVMAYENEIAMHHSMGKHQSRKGLINPDYRHTVSCYYLVNDTETMAFRTRPRNSDPKADPGVGQLVVQMRLAQEVSYDLFYQTEDYPVVKYLQQPLYFEVELMWSTDPRIALVLENCWATLHEDRTTLPSWDLIVKRCENLDDRYIVFHPVVADARIHIPAHVKRFSVKMFTFTTDETVLKEQIFVHCDADLCDTTKPDGICSGQCASPLRDAKPLKPTGSRRGRRAADISQHQISSGPILLSDSSNFV</sequence>
<keyword evidence="7" id="KW-0325">Glycoprotein</keyword>
<dbReference type="InterPro" id="IPR001507">
    <property type="entry name" value="ZP_dom"/>
</dbReference>
<dbReference type="Ensembl" id="ENSOTST00005041041.2">
    <property type="protein sequence ID" value="ENSOTSP00005037737.2"/>
    <property type="gene ID" value="ENSOTSG00005014288.2"/>
</dbReference>
<dbReference type="AlphaFoldDB" id="A0A8C8LRW9"/>
<dbReference type="PANTHER" id="PTHR47130:SF3">
    <property type="entry name" value="ZONA PELLUCIDA PROTEIN"/>
    <property type="match status" value="1"/>
</dbReference>
<feature type="transmembrane region" description="Helical" evidence="9">
    <location>
        <begin position="20"/>
        <end position="44"/>
    </location>
</feature>
<evidence type="ECO:0000256" key="8">
    <source>
        <dbReference type="SAM" id="MobiDB-lite"/>
    </source>
</evidence>
<comment type="subcellular location">
    <subcellularLocation>
        <location evidence="1">Cell membrane</location>
    </subcellularLocation>
    <subcellularLocation>
        <location evidence="2">Secreted</location>
    </subcellularLocation>
</comment>
<dbReference type="InterPro" id="IPR042235">
    <property type="entry name" value="ZP-C_dom"/>
</dbReference>
<keyword evidence="3" id="KW-1003">Cell membrane</keyword>
<dbReference type="Pfam" id="PF00100">
    <property type="entry name" value="Zona_pellucida"/>
    <property type="match status" value="1"/>
</dbReference>
<accession>A0A8C8LRW9</accession>
<dbReference type="Gene3D" id="2.60.40.3210">
    <property type="entry name" value="Zona pellucida, ZP-N domain"/>
    <property type="match status" value="1"/>
</dbReference>
<dbReference type="Gene3D" id="2.60.40.4100">
    <property type="entry name" value="Zona pellucida, ZP-C domain"/>
    <property type="match status" value="1"/>
</dbReference>
<evidence type="ECO:0000256" key="2">
    <source>
        <dbReference type="ARBA" id="ARBA00004613"/>
    </source>
</evidence>
<dbReference type="Pfam" id="PF23344">
    <property type="entry name" value="ZP-N"/>
    <property type="match status" value="1"/>
</dbReference>
<evidence type="ECO:0000256" key="1">
    <source>
        <dbReference type="ARBA" id="ARBA00004236"/>
    </source>
</evidence>
<dbReference type="Pfam" id="PF26562">
    <property type="entry name" value="Ig-like"/>
    <property type="match status" value="1"/>
</dbReference>
<evidence type="ECO:0000256" key="6">
    <source>
        <dbReference type="ARBA" id="ARBA00023157"/>
    </source>
</evidence>
<name>A0A8C8LRW9_ONCTS</name>
<keyword evidence="12" id="KW-1185">Reference proteome</keyword>
<evidence type="ECO:0000256" key="5">
    <source>
        <dbReference type="ARBA" id="ARBA00023136"/>
    </source>
</evidence>
<dbReference type="InterPro" id="IPR055355">
    <property type="entry name" value="ZP-C"/>
</dbReference>
<reference evidence="11" key="2">
    <citation type="submission" date="2025-09" db="UniProtKB">
        <authorList>
            <consortium name="Ensembl"/>
        </authorList>
    </citation>
    <scope>IDENTIFICATION</scope>
</reference>
<dbReference type="PROSITE" id="PS00682">
    <property type="entry name" value="ZP_1"/>
    <property type="match status" value="1"/>
</dbReference>
<dbReference type="InterPro" id="IPR058876">
    <property type="entry name" value="Ig-like_ZP"/>
</dbReference>
<dbReference type="InterPro" id="IPR048290">
    <property type="entry name" value="ZP_chr"/>
</dbReference>
<feature type="domain" description="ZP" evidence="10">
    <location>
        <begin position="633"/>
        <end position="901"/>
    </location>
</feature>
<evidence type="ECO:0000256" key="4">
    <source>
        <dbReference type="ARBA" id="ARBA00022525"/>
    </source>
</evidence>
<gene>
    <name evidence="11" type="primary">LOC121838606</name>
</gene>
<dbReference type="SMART" id="SM00241">
    <property type="entry name" value="ZP"/>
    <property type="match status" value="1"/>
</dbReference>
<evidence type="ECO:0000313" key="12">
    <source>
        <dbReference type="Proteomes" id="UP000694402"/>
    </source>
</evidence>
<evidence type="ECO:0000313" key="11">
    <source>
        <dbReference type="Ensembl" id="ENSOTSP00005037737.2"/>
    </source>
</evidence>
<dbReference type="InterPro" id="IPR055356">
    <property type="entry name" value="ZP-N"/>
</dbReference>
<dbReference type="InterPro" id="IPR017977">
    <property type="entry name" value="ZP_dom_CS"/>
</dbReference>
<dbReference type="GeneTree" id="ENSGT00940000163503"/>
<dbReference type="PANTHER" id="PTHR47130">
    <property type="entry name" value="SI:DKEY-19B23.11-RELATED"/>
    <property type="match status" value="1"/>
</dbReference>
<dbReference type="PRINTS" id="PR00023">
    <property type="entry name" value="ZPELLUCIDA"/>
</dbReference>
<keyword evidence="9" id="KW-0812">Transmembrane</keyword>
<dbReference type="GO" id="GO:0005576">
    <property type="term" value="C:extracellular region"/>
    <property type="evidence" value="ECO:0007669"/>
    <property type="project" value="UniProtKB-SubCell"/>
</dbReference>
<dbReference type="GO" id="GO:0005886">
    <property type="term" value="C:plasma membrane"/>
    <property type="evidence" value="ECO:0007669"/>
    <property type="project" value="UniProtKB-SubCell"/>
</dbReference>
<evidence type="ECO:0000256" key="3">
    <source>
        <dbReference type="ARBA" id="ARBA00022475"/>
    </source>
</evidence>
<proteinExistence type="predicted"/>
<dbReference type="PROSITE" id="PS51034">
    <property type="entry name" value="ZP_2"/>
    <property type="match status" value="1"/>
</dbReference>
<feature type="region of interest" description="Disordered" evidence="8">
    <location>
        <begin position="905"/>
        <end position="924"/>
    </location>
</feature>
<dbReference type="Proteomes" id="UP000694402">
    <property type="component" value="Unassembled WGS sequence"/>
</dbReference>
<keyword evidence="6" id="KW-1015">Disulfide bond</keyword>
<protein>
    <recommendedName>
        <fullName evidence="10">ZP domain-containing protein</fullName>
    </recommendedName>
</protein>
<keyword evidence="9" id="KW-1133">Transmembrane helix</keyword>
<reference evidence="11" key="1">
    <citation type="submission" date="2025-08" db="UniProtKB">
        <authorList>
            <consortium name="Ensembl"/>
        </authorList>
    </citation>
    <scope>IDENTIFICATION</scope>
</reference>